<comment type="cofactor">
    <cofactor evidence="7">
        <name>Zn(2+)</name>
        <dbReference type="ChEBI" id="CHEBI:29105"/>
    </cofactor>
    <text evidence="7">Binds 1 zinc ion.</text>
</comment>
<dbReference type="NCBIfam" id="NF003421">
    <property type="entry name" value="PRK04860.1"/>
    <property type="match status" value="1"/>
</dbReference>
<protein>
    <recommendedName>
        <fullName evidence="3 7">Protein SprT</fullName>
    </recommendedName>
</protein>
<evidence type="ECO:0000256" key="7">
    <source>
        <dbReference type="HAMAP-Rule" id="MF_00746"/>
    </source>
</evidence>
<keyword evidence="10" id="KW-1185">Reference proteome</keyword>
<dbReference type="InterPro" id="IPR023483">
    <property type="entry name" value="Uncharacterised_SprT"/>
</dbReference>
<evidence type="ECO:0000259" key="8">
    <source>
        <dbReference type="SMART" id="SM00731"/>
    </source>
</evidence>
<dbReference type="STRING" id="630626.EBL_c05750"/>
<keyword evidence="4 7" id="KW-0963">Cytoplasm</keyword>
<name>I2B596_SHIBC</name>
<organism evidence="9 10">
    <name type="scientific">Shimwellia blattae (strain ATCC 29907 / DSM 4481 / JCM 1650 / NBRC 105725 / CDC 9005-74)</name>
    <name type="common">Escherichia blattae</name>
    <dbReference type="NCBI Taxonomy" id="630626"/>
    <lineage>
        <taxon>Bacteria</taxon>
        <taxon>Pseudomonadati</taxon>
        <taxon>Pseudomonadota</taxon>
        <taxon>Gammaproteobacteria</taxon>
        <taxon>Enterobacterales</taxon>
        <taxon>Enterobacteriaceae</taxon>
        <taxon>Shimwellia</taxon>
    </lineage>
</organism>
<proteinExistence type="inferred from homology"/>
<dbReference type="InterPro" id="IPR006640">
    <property type="entry name" value="SprT-like_domain"/>
</dbReference>
<dbReference type="AlphaFoldDB" id="I2B596"/>
<feature type="binding site" evidence="7">
    <location>
        <position position="116"/>
    </location>
    <ligand>
        <name>Zn(2+)</name>
        <dbReference type="ChEBI" id="CHEBI:29105"/>
    </ligand>
</feature>
<dbReference type="KEGG" id="ebt:EBL_c05750"/>
<feature type="active site" evidence="7">
    <location>
        <position position="117"/>
    </location>
</feature>
<keyword evidence="6 7" id="KW-0862">Zinc</keyword>
<dbReference type="HAMAP" id="MF_00746">
    <property type="entry name" value="SprT"/>
    <property type="match status" value="1"/>
</dbReference>
<feature type="domain" description="SprT-like" evidence="8">
    <location>
        <begin position="54"/>
        <end position="203"/>
    </location>
</feature>
<dbReference type="PATRIC" id="fig|630626.3.peg.568"/>
<evidence type="ECO:0000256" key="1">
    <source>
        <dbReference type="ARBA" id="ARBA00004496"/>
    </source>
</evidence>
<evidence type="ECO:0000313" key="9">
    <source>
        <dbReference type="EMBL" id="AFJ45700.1"/>
    </source>
</evidence>
<evidence type="ECO:0000256" key="6">
    <source>
        <dbReference type="ARBA" id="ARBA00022833"/>
    </source>
</evidence>
<comment type="subcellular location">
    <subcellularLocation>
        <location evidence="1 7">Cytoplasm</location>
    </subcellularLocation>
</comment>
<dbReference type="Proteomes" id="UP000001955">
    <property type="component" value="Chromosome"/>
</dbReference>
<evidence type="ECO:0000256" key="3">
    <source>
        <dbReference type="ARBA" id="ARBA00020082"/>
    </source>
</evidence>
<dbReference type="GO" id="GO:0005737">
    <property type="term" value="C:cytoplasm"/>
    <property type="evidence" value="ECO:0007669"/>
    <property type="project" value="UniProtKB-SubCell"/>
</dbReference>
<dbReference type="PANTHER" id="PTHR38773:SF1">
    <property type="entry name" value="PROTEIN SPRT"/>
    <property type="match status" value="1"/>
</dbReference>
<comment type="similarity">
    <text evidence="2 7">Belongs to the SprT family.</text>
</comment>
<evidence type="ECO:0000313" key="10">
    <source>
        <dbReference type="Proteomes" id="UP000001955"/>
    </source>
</evidence>
<evidence type="ECO:0000256" key="5">
    <source>
        <dbReference type="ARBA" id="ARBA00022723"/>
    </source>
</evidence>
<feature type="binding site" evidence="7">
    <location>
        <position position="120"/>
    </location>
    <ligand>
        <name>Zn(2+)</name>
        <dbReference type="ChEBI" id="CHEBI:29105"/>
    </ligand>
</feature>
<evidence type="ECO:0000256" key="2">
    <source>
        <dbReference type="ARBA" id="ARBA00006591"/>
    </source>
</evidence>
<dbReference type="Pfam" id="PF10263">
    <property type="entry name" value="SprT-like"/>
    <property type="match status" value="1"/>
</dbReference>
<evidence type="ECO:0000256" key="4">
    <source>
        <dbReference type="ARBA" id="ARBA00022490"/>
    </source>
</evidence>
<dbReference type="PANTHER" id="PTHR38773">
    <property type="entry name" value="PROTEIN SPRT"/>
    <property type="match status" value="1"/>
</dbReference>
<sequence>MAARRTFFMARRGCTGYIPTKYTAAPCQRPRLLLCSTAMKTPRIPIALVQAVMNSLRHHLQQARAHFHQEFAEPVVTWQQRGMAAGTAWPERNEIRLNPVLLLENQQAFIDEVVPHELAHLLVWTVFGRVAPHGKEWKWMMETVLGVPARRTHQFATASVRQKSFPYRCRCQQHMLTVRRHNRVLRGESQYRCVHCGDILLPDQTTS</sequence>
<reference evidence="9 10" key="1">
    <citation type="journal article" date="2012" name="J. Bacteriol.">
        <title>Complete genome sequence of the B12-producing Shimwellia blattae strain DSM 4481, isolated from a cockroach.</title>
        <authorList>
            <person name="Brzuszkiewicz E."/>
            <person name="Waschkowitz T."/>
            <person name="Wiezer A."/>
            <person name="Daniel R."/>
        </authorList>
    </citation>
    <scope>NUCLEOTIDE SEQUENCE [LARGE SCALE GENOMIC DNA]</scope>
    <source>
        <strain evidence="10">ATCC 29907 / DSM 4481 / JCM 1650 / NBRC 105725 / CDC 9005-74</strain>
    </source>
</reference>
<dbReference type="GO" id="GO:0006950">
    <property type="term" value="P:response to stress"/>
    <property type="evidence" value="ECO:0007669"/>
    <property type="project" value="UniProtKB-ARBA"/>
</dbReference>
<dbReference type="eggNOG" id="COG3091">
    <property type="taxonomic scope" value="Bacteria"/>
</dbReference>
<dbReference type="GO" id="GO:0008270">
    <property type="term" value="F:zinc ion binding"/>
    <property type="evidence" value="ECO:0007669"/>
    <property type="project" value="UniProtKB-UniRule"/>
</dbReference>
<accession>I2B596</accession>
<dbReference type="SMART" id="SM00731">
    <property type="entry name" value="SprT"/>
    <property type="match status" value="1"/>
</dbReference>
<dbReference type="HOGENOM" id="CLU_113336_0_1_6"/>
<gene>
    <name evidence="7 9" type="primary">sprT</name>
    <name evidence="9" type="ordered locus">EBL_c05750</name>
</gene>
<keyword evidence="5 7" id="KW-0479">Metal-binding</keyword>
<dbReference type="EMBL" id="CP001560">
    <property type="protein sequence ID" value="AFJ45700.1"/>
    <property type="molecule type" value="Genomic_DNA"/>
</dbReference>